<gene>
    <name evidence="1" type="ORF">LTRI10_LOCUS41557</name>
</gene>
<dbReference type="EMBL" id="OZ034820">
    <property type="protein sequence ID" value="CAL1401504.1"/>
    <property type="molecule type" value="Genomic_DNA"/>
</dbReference>
<protein>
    <submittedName>
        <fullName evidence="1">Uncharacterized protein</fullName>
    </submittedName>
</protein>
<sequence length="73" mass="7808">MRFGAVVVVLELQLGGKHDVGGGDDLVSVLEEDRVGIPTQIPGADRKRLGTLELPEDKKLLGDGQPPLRLHSV</sequence>
<dbReference type="Proteomes" id="UP001497516">
    <property type="component" value="Chromosome 7"/>
</dbReference>
<evidence type="ECO:0000313" key="2">
    <source>
        <dbReference type="Proteomes" id="UP001497516"/>
    </source>
</evidence>
<keyword evidence="2" id="KW-1185">Reference proteome</keyword>
<organism evidence="1 2">
    <name type="scientific">Linum trigynum</name>
    <dbReference type="NCBI Taxonomy" id="586398"/>
    <lineage>
        <taxon>Eukaryota</taxon>
        <taxon>Viridiplantae</taxon>
        <taxon>Streptophyta</taxon>
        <taxon>Embryophyta</taxon>
        <taxon>Tracheophyta</taxon>
        <taxon>Spermatophyta</taxon>
        <taxon>Magnoliopsida</taxon>
        <taxon>eudicotyledons</taxon>
        <taxon>Gunneridae</taxon>
        <taxon>Pentapetalae</taxon>
        <taxon>rosids</taxon>
        <taxon>fabids</taxon>
        <taxon>Malpighiales</taxon>
        <taxon>Linaceae</taxon>
        <taxon>Linum</taxon>
    </lineage>
</organism>
<proteinExistence type="predicted"/>
<reference evidence="1 2" key="1">
    <citation type="submission" date="2024-04" db="EMBL/GenBank/DDBJ databases">
        <authorList>
            <person name="Fracassetti M."/>
        </authorList>
    </citation>
    <scope>NUCLEOTIDE SEQUENCE [LARGE SCALE GENOMIC DNA]</scope>
</reference>
<name>A0AAV2FT08_9ROSI</name>
<accession>A0AAV2FT08</accession>
<dbReference type="AlphaFoldDB" id="A0AAV2FT08"/>
<evidence type="ECO:0000313" key="1">
    <source>
        <dbReference type="EMBL" id="CAL1401504.1"/>
    </source>
</evidence>